<dbReference type="CDD" id="cd02440">
    <property type="entry name" value="AdoMet_MTases"/>
    <property type="match status" value="1"/>
</dbReference>
<accession>C7DGV2</accession>
<feature type="domain" description="Methyltransferase small" evidence="3">
    <location>
        <begin position="46"/>
        <end position="170"/>
    </location>
</feature>
<dbReference type="GO" id="GO:0032259">
    <property type="term" value="P:methylation"/>
    <property type="evidence" value="ECO:0007669"/>
    <property type="project" value="UniProtKB-KW"/>
</dbReference>
<proteinExistence type="predicted"/>
<keyword evidence="2" id="KW-0808">Transferase</keyword>
<dbReference type="Gene3D" id="3.40.50.150">
    <property type="entry name" value="Vaccinia Virus protein VP39"/>
    <property type="match status" value="1"/>
</dbReference>
<name>C7DGV2_MICA2</name>
<evidence type="ECO:0000259" key="3">
    <source>
        <dbReference type="Pfam" id="PF05175"/>
    </source>
</evidence>
<dbReference type="InterPro" id="IPR029063">
    <property type="entry name" value="SAM-dependent_MTases_sf"/>
</dbReference>
<dbReference type="InterPro" id="IPR046977">
    <property type="entry name" value="RsmC/RlmG"/>
</dbReference>
<dbReference type="PANTHER" id="PTHR47816:SF4">
    <property type="entry name" value="RIBOSOMAL RNA SMALL SUBUNIT METHYLTRANSFERASE C"/>
    <property type="match status" value="1"/>
</dbReference>
<dbReference type="SUPFAM" id="SSF53335">
    <property type="entry name" value="S-adenosyl-L-methionine-dependent methyltransferases"/>
    <property type="match status" value="1"/>
</dbReference>
<dbReference type="PANTHER" id="PTHR47816">
    <property type="entry name" value="RIBOSOMAL RNA SMALL SUBUNIT METHYLTRANSFERASE C"/>
    <property type="match status" value="1"/>
</dbReference>
<evidence type="ECO:0000313" key="4">
    <source>
        <dbReference type="EMBL" id="EET90273.1"/>
    </source>
</evidence>
<keyword evidence="5" id="KW-1185">Reference proteome</keyword>
<evidence type="ECO:0000313" key="5">
    <source>
        <dbReference type="Proteomes" id="UP000332487"/>
    </source>
</evidence>
<reference evidence="4 5" key="2">
    <citation type="journal article" date="2010" name="Proc. Natl. Acad. Sci. U.S.A.">
        <title>Enigmatic, ultrasmall, uncultivated Archaea.</title>
        <authorList>
            <person name="Baker B.J."/>
            <person name="Comolli L.R."/>
            <person name="Dick G.J."/>
            <person name="Hauser L.J."/>
            <person name="Hyatt D."/>
            <person name="Dill B.D."/>
            <person name="Land M.L."/>
            <person name="Verberkmoes N.C."/>
            <person name="Hettich R.L."/>
            <person name="Banfield J.F."/>
        </authorList>
    </citation>
    <scope>NUCLEOTIDE SEQUENCE [LARGE SCALE GENOMIC DNA]</scope>
    <source>
        <strain evidence="4">ARMAN-2</strain>
    </source>
</reference>
<gene>
    <name evidence="4" type="ORF">UNLARM2_0302</name>
</gene>
<dbReference type="InterPro" id="IPR007848">
    <property type="entry name" value="Small_mtfrase_dom"/>
</dbReference>
<protein>
    <submittedName>
        <fullName evidence="4">Methyltransferase small</fullName>
    </submittedName>
</protein>
<dbReference type="Proteomes" id="UP000332487">
    <property type="component" value="Unassembled WGS sequence"/>
</dbReference>
<dbReference type="GO" id="GO:0008757">
    <property type="term" value="F:S-adenosylmethionine-dependent methyltransferase activity"/>
    <property type="evidence" value="ECO:0007669"/>
    <property type="project" value="InterPro"/>
</dbReference>
<evidence type="ECO:0000256" key="2">
    <source>
        <dbReference type="ARBA" id="ARBA00022679"/>
    </source>
</evidence>
<dbReference type="EMBL" id="GG697239">
    <property type="protein sequence ID" value="EET90273.1"/>
    <property type="molecule type" value="Genomic_DNA"/>
</dbReference>
<sequence length="252" mass="28321">MIDKKRLKFEEYNGIKAFYIPRLNGGATSFGHDFVPIVKSMFGRVGTICEFCSGPGLIGFSLLANELCDRLCLVDINPEAIELCRYTIEQNGLEGKVDAFVSDGLKNVPANQVWDLVISNPPHFDGSEKEYKNDLIAIDPGWRVHREFYADVGAHLNKGGRILFVENSAGSNYAMWEKMIKENGLVPVKEFVYSGPRPKNNILKNGMARLSDSVRDGTLFSKGIRYHANMAARLVKGTYKYDKFYYVLSQKA</sequence>
<reference evidence="4 5" key="1">
    <citation type="journal article" date="2009" name="Genome Biol.">
        <title>Community-wide analysis of microbial genome sequence signatures.</title>
        <authorList>
            <person name="Dick G.J."/>
            <person name="Andersson A.F."/>
            <person name="Baker B.J."/>
            <person name="Simmons S.L."/>
            <person name="Thomas B.C."/>
            <person name="Yelton A.P."/>
            <person name="Banfield J.F."/>
        </authorList>
    </citation>
    <scope>NUCLEOTIDE SEQUENCE [LARGE SCALE GENOMIC DNA]</scope>
    <source>
        <strain evidence="4">ARMAN-2</strain>
    </source>
</reference>
<organism evidence="4 5">
    <name type="scientific">Candidatus Micrarchaeum acidiphilum ARMAN-2</name>
    <dbReference type="NCBI Taxonomy" id="425595"/>
    <lineage>
        <taxon>Archaea</taxon>
        <taxon>Candidatus Micrarchaeota</taxon>
        <taxon>Candidatus Micrarchaeia</taxon>
        <taxon>Candidatus Micrarchaeales</taxon>
        <taxon>Candidatus Micrarchaeaceae</taxon>
        <taxon>Candidatus Micrarchaeum</taxon>
    </lineage>
</organism>
<dbReference type="AlphaFoldDB" id="C7DGV2"/>
<dbReference type="Pfam" id="PF05175">
    <property type="entry name" value="MTS"/>
    <property type="match status" value="1"/>
</dbReference>
<evidence type="ECO:0000256" key="1">
    <source>
        <dbReference type="ARBA" id="ARBA00022603"/>
    </source>
</evidence>
<keyword evidence="1 4" id="KW-0489">Methyltransferase</keyword>